<dbReference type="CDD" id="cd16279">
    <property type="entry name" value="metallo-hydrolase-like_MBL-fold"/>
    <property type="match status" value="1"/>
</dbReference>
<dbReference type="InterPro" id="IPR001279">
    <property type="entry name" value="Metallo-B-lactamas"/>
</dbReference>
<dbReference type="SMART" id="SM00849">
    <property type="entry name" value="Lactamase_B"/>
    <property type="match status" value="1"/>
</dbReference>
<protein>
    <submittedName>
        <fullName evidence="2">Metal-dependent hydrolases of the beta-lactamase superfamily I PhnP protein</fullName>
    </submittedName>
</protein>
<dbReference type="PANTHER" id="PTHR42663">
    <property type="entry name" value="HYDROLASE C777.06C-RELATED-RELATED"/>
    <property type="match status" value="1"/>
</dbReference>
<dbReference type="PANTHER" id="PTHR42663:SF6">
    <property type="entry name" value="HYDROLASE C777.06C-RELATED"/>
    <property type="match status" value="1"/>
</dbReference>
<dbReference type="Gene3D" id="3.60.15.10">
    <property type="entry name" value="Ribonuclease Z/Hydroxyacylglutathione hydrolase-like"/>
    <property type="match status" value="1"/>
</dbReference>
<organism evidence="2">
    <name type="scientific">hydrothermal vent metagenome</name>
    <dbReference type="NCBI Taxonomy" id="652676"/>
    <lineage>
        <taxon>unclassified sequences</taxon>
        <taxon>metagenomes</taxon>
        <taxon>ecological metagenomes</taxon>
    </lineage>
</organism>
<keyword evidence="2" id="KW-0378">Hydrolase</keyword>
<dbReference type="AlphaFoldDB" id="A0A3B0RJS4"/>
<feature type="domain" description="Metallo-beta-lactamase" evidence="1">
    <location>
        <begin position="36"/>
        <end position="238"/>
    </location>
</feature>
<dbReference type="SUPFAM" id="SSF56281">
    <property type="entry name" value="Metallo-hydrolase/oxidoreductase"/>
    <property type="match status" value="1"/>
</dbReference>
<gene>
    <name evidence="2" type="ORF">MNBD_ALPHA08-2041</name>
</gene>
<evidence type="ECO:0000313" key="2">
    <source>
        <dbReference type="EMBL" id="VAV88498.1"/>
    </source>
</evidence>
<proteinExistence type="predicted"/>
<evidence type="ECO:0000259" key="1">
    <source>
        <dbReference type="SMART" id="SM00849"/>
    </source>
</evidence>
<dbReference type="Pfam" id="PF12706">
    <property type="entry name" value="Lactamase_B_2"/>
    <property type="match status" value="1"/>
</dbReference>
<dbReference type="InterPro" id="IPR036866">
    <property type="entry name" value="RibonucZ/Hydroxyglut_hydro"/>
</dbReference>
<dbReference type="EMBL" id="UOEC01000046">
    <property type="protein sequence ID" value="VAV88498.1"/>
    <property type="molecule type" value="Genomic_DNA"/>
</dbReference>
<sequence>MSVTITILGCGSSGGVPRIGNDWGECDPDNPRNQRQRCSILVRKTNESGDETIAIIDTSPDLRNQLNSNNVAQVDGVLYTHPHADHIHGIDDLRSVAMATGELVNAWADEPTSDMLLKRFGYCFKTPNGSEYPPILNLKQLVAGVDVEINGPGGSIAFTPFRVHHGTIDALGFRVGNVVYTPDLNGVPDESLPNLQNLDVWIVDALRRSRHPSHWSLSETISWIEKINPGKALITNMHVDLDYQFVDKNTPENVTPCHDGLTFTI</sequence>
<dbReference type="GO" id="GO:0016787">
    <property type="term" value="F:hydrolase activity"/>
    <property type="evidence" value="ECO:0007669"/>
    <property type="project" value="UniProtKB-KW"/>
</dbReference>
<accession>A0A3B0RJS4</accession>
<reference evidence="2" key="1">
    <citation type="submission" date="2018-06" db="EMBL/GenBank/DDBJ databases">
        <authorList>
            <person name="Zhirakovskaya E."/>
        </authorList>
    </citation>
    <scope>NUCLEOTIDE SEQUENCE</scope>
</reference>
<name>A0A3B0RJS4_9ZZZZ</name>